<dbReference type="GO" id="GO:0005524">
    <property type="term" value="F:ATP binding"/>
    <property type="evidence" value="ECO:0007669"/>
    <property type="project" value="UniProtKB-KW"/>
</dbReference>
<evidence type="ECO:0000256" key="4">
    <source>
        <dbReference type="ARBA" id="ARBA00022737"/>
    </source>
</evidence>
<dbReference type="InterPro" id="IPR032675">
    <property type="entry name" value="LRR_dom_sf"/>
</dbReference>
<evidence type="ECO:0000313" key="11">
    <source>
        <dbReference type="Proteomes" id="UP001162972"/>
    </source>
</evidence>
<reference evidence="10 11" key="1">
    <citation type="journal article" date="2023" name="Int. J. Mol. Sci.">
        <title>De Novo Assembly and Annotation of 11 Diverse Shrub Willow (Salix) Genomes Reveals Novel Gene Organization in Sex-Linked Regions.</title>
        <authorList>
            <person name="Hyden B."/>
            <person name="Feng K."/>
            <person name="Yates T.B."/>
            <person name="Jawdy S."/>
            <person name="Cereghino C."/>
            <person name="Smart L.B."/>
            <person name="Muchero W."/>
        </authorList>
    </citation>
    <scope>NUCLEOTIDE SEQUENCE [LARGE SCALE GENOMIC DNA]</scope>
    <source>
        <tissue evidence="10">Shoot tip</tissue>
    </source>
</reference>
<feature type="chain" id="PRO_5042173255" description="Leucine-rich repeat-containing N-terminal plant-type domain-containing protein" evidence="9">
    <location>
        <begin position="22"/>
        <end position="389"/>
    </location>
</feature>
<evidence type="ECO:0000256" key="5">
    <source>
        <dbReference type="ARBA" id="ARBA00022741"/>
    </source>
</evidence>
<dbReference type="Proteomes" id="UP001162972">
    <property type="component" value="Chromosome 18"/>
</dbReference>
<keyword evidence="11" id="KW-1185">Reference proteome</keyword>
<comment type="caution">
    <text evidence="10">The sequence shown here is derived from an EMBL/GenBank/DDBJ whole genome shotgun (WGS) entry which is preliminary data.</text>
</comment>
<dbReference type="InterPro" id="IPR001611">
    <property type="entry name" value="Leu-rich_rpt"/>
</dbReference>
<comment type="subcellular location">
    <subcellularLocation>
        <location evidence="1">Membrane</location>
    </subcellularLocation>
</comment>
<proteinExistence type="predicted"/>
<keyword evidence="2" id="KW-0433">Leucine-rich repeat</keyword>
<dbReference type="PRINTS" id="PR00019">
    <property type="entry name" value="LEURICHRPT"/>
</dbReference>
<dbReference type="InterPro" id="IPR003591">
    <property type="entry name" value="Leu-rich_rpt_typical-subtyp"/>
</dbReference>
<keyword evidence="8" id="KW-0325">Glycoprotein</keyword>
<evidence type="ECO:0008006" key="12">
    <source>
        <dbReference type="Google" id="ProtNLM"/>
    </source>
</evidence>
<protein>
    <recommendedName>
        <fullName evidence="12">Leucine-rich repeat-containing N-terminal plant-type domain-containing protein</fullName>
    </recommendedName>
</protein>
<dbReference type="PANTHER" id="PTHR48056">
    <property type="entry name" value="LRR RECEPTOR-LIKE SERINE/THREONINE-PROTEIN KINASE-RELATED"/>
    <property type="match status" value="1"/>
</dbReference>
<evidence type="ECO:0000256" key="7">
    <source>
        <dbReference type="ARBA" id="ARBA00023136"/>
    </source>
</evidence>
<evidence type="ECO:0000256" key="9">
    <source>
        <dbReference type="SAM" id="SignalP"/>
    </source>
</evidence>
<evidence type="ECO:0000256" key="8">
    <source>
        <dbReference type="ARBA" id="ARBA00023180"/>
    </source>
</evidence>
<evidence type="ECO:0000256" key="2">
    <source>
        <dbReference type="ARBA" id="ARBA00022614"/>
    </source>
</evidence>
<dbReference type="Pfam" id="PF00560">
    <property type="entry name" value="LRR_1"/>
    <property type="match status" value="4"/>
</dbReference>
<feature type="signal peptide" evidence="9">
    <location>
        <begin position="1"/>
        <end position="21"/>
    </location>
</feature>
<gene>
    <name evidence="10" type="ORF">OIU84_000776</name>
</gene>
<keyword evidence="6" id="KW-0067">ATP-binding</keyword>
<organism evidence="10 11">
    <name type="scientific">Salix udensis</name>
    <dbReference type="NCBI Taxonomy" id="889485"/>
    <lineage>
        <taxon>Eukaryota</taxon>
        <taxon>Viridiplantae</taxon>
        <taxon>Streptophyta</taxon>
        <taxon>Embryophyta</taxon>
        <taxon>Tracheophyta</taxon>
        <taxon>Spermatophyta</taxon>
        <taxon>Magnoliopsida</taxon>
        <taxon>eudicotyledons</taxon>
        <taxon>Gunneridae</taxon>
        <taxon>Pentapetalae</taxon>
        <taxon>rosids</taxon>
        <taxon>fabids</taxon>
        <taxon>Malpighiales</taxon>
        <taxon>Salicaceae</taxon>
        <taxon>Saliceae</taxon>
        <taxon>Salix</taxon>
    </lineage>
</organism>
<dbReference type="FunFam" id="3.80.10.10:FF:000041">
    <property type="entry name" value="LRR receptor-like serine/threonine-protein kinase ERECTA"/>
    <property type="match status" value="1"/>
</dbReference>
<dbReference type="PROSITE" id="PS51450">
    <property type="entry name" value="LRR"/>
    <property type="match status" value="1"/>
</dbReference>
<dbReference type="AlphaFoldDB" id="A0AAD6PNJ9"/>
<dbReference type="SMART" id="SM00369">
    <property type="entry name" value="LRR_TYP"/>
    <property type="match status" value="4"/>
</dbReference>
<dbReference type="GO" id="GO:0016020">
    <property type="term" value="C:membrane"/>
    <property type="evidence" value="ECO:0007669"/>
    <property type="project" value="UniProtKB-SubCell"/>
</dbReference>
<dbReference type="SUPFAM" id="SSF52058">
    <property type="entry name" value="L domain-like"/>
    <property type="match status" value="1"/>
</dbReference>
<dbReference type="Pfam" id="PF13516">
    <property type="entry name" value="LRR_6"/>
    <property type="match status" value="1"/>
</dbReference>
<name>A0AAD6PNJ9_9ROSI</name>
<dbReference type="EMBL" id="JAPFFJ010000001">
    <property type="protein sequence ID" value="KAJ6435640.1"/>
    <property type="molecule type" value="Genomic_DNA"/>
</dbReference>
<sequence length="389" mass="42214">MGFGFFGSVLILSLFFKPLACQQPNTDAFFISEFLKNMGLTSSPLFNFSAPVCSWQGVFCDAKKEHVVEFLASGLGLSGSIPDTTIGKLSKLQTLDLSNNKITSFPSDFWSLGSLKLLNLSLNKISGPLPSNVGNFGVLETIDLSSNNFSGEIPAAVSSLVSLRVLKLERNGFEGSIPPGIMSCQSLYFIDLSMNKLDGPLPDGFGAAYPKLKTLNLAGNGIQGRDSDFSLMKSITVLNISGNSFQGTVMGVFQELLEVMDLSKNQFQGHISQNHLSGRIPLLTIKNLQVLDMSRNNLSGEIPASLLEKLPWMESYNFSYNNLTLCATEFSPETFQSHFSGSLDSCPIAANPGSFSKKSLQPQGIKAFSGLSPFRCFHACWTAISCLWL</sequence>
<keyword evidence="3 9" id="KW-0732">Signal</keyword>
<dbReference type="Pfam" id="PF13855">
    <property type="entry name" value="LRR_8"/>
    <property type="match status" value="1"/>
</dbReference>
<dbReference type="PANTHER" id="PTHR48056:SF81">
    <property type="entry name" value="RECEPTOR PROTEIN-TYROSINE KINASE CEPR1"/>
    <property type="match status" value="1"/>
</dbReference>
<dbReference type="Gene3D" id="3.80.10.10">
    <property type="entry name" value="Ribonuclease Inhibitor"/>
    <property type="match status" value="3"/>
</dbReference>
<keyword evidence="5" id="KW-0547">Nucleotide-binding</keyword>
<evidence type="ECO:0000256" key="3">
    <source>
        <dbReference type="ARBA" id="ARBA00022729"/>
    </source>
</evidence>
<evidence type="ECO:0000256" key="1">
    <source>
        <dbReference type="ARBA" id="ARBA00004370"/>
    </source>
</evidence>
<evidence type="ECO:0000256" key="6">
    <source>
        <dbReference type="ARBA" id="ARBA00022840"/>
    </source>
</evidence>
<accession>A0AAD6PNJ9</accession>
<evidence type="ECO:0000313" key="10">
    <source>
        <dbReference type="EMBL" id="KAJ6435640.1"/>
    </source>
</evidence>
<keyword evidence="4" id="KW-0677">Repeat</keyword>
<keyword evidence="7" id="KW-0472">Membrane</keyword>
<dbReference type="InterPro" id="IPR050647">
    <property type="entry name" value="Plant_LRR-RLKs"/>
</dbReference>